<evidence type="ECO:0000256" key="4">
    <source>
        <dbReference type="ARBA" id="ARBA00022527"/>
    </source>
</evidence>
<dbReference type="InterPro" id="IPR000333">
    <property type="entry name" value="TGFB_receptor"/>
</dbReference>
<keyword evidence="12" id="KW-0472">Membrane</keyword>
<reference evidence="16" key="1">
    <citation type="submission" date="2025-08" db="UniProtKB">
        <authorList>
            <consortium name="Ensembl"/>
        </authorList>
    </citation>
    <scope>IDENTIFICATION</scope>
</reference>
<organism evidence="16 17">
    <name type="scientific">Pavo cristatus</name>
    <name type="common">Indian peafowl</name>
    <name type="synonym">Blue peafowl</name>
    <dbReference type="NCBI Taxonomy" id="9049"/>
    <lineage>
        <taxon>Eukaryota</taxon>
        <taxon>Metazoa</taxon>
        <taxon>Chordata</taxon>
        <taxon>Craniata</taxon>
        <taxon>Vertebrata</taxon>
        <taxon>Euteleostomi</taxon>
        <taxon>Archelosauria</taxon>
        <taxon>Archosauria</taxon>
        <taxon>Dinosauria</taxon>
        <taxon>Saurischia</taxon>
        <taxon>Theropoda</taxon>
        <taxon>Coelurosauria</taxon>
        <taxon>Aves</taxon>
        <taxon>Neognathae</taxon>
        <taxon>Galloanserae</taxon>
        <taxon>Galliformes</taxon>
        <taxon>Phasianidae</taxon>
        <taxon>Phasianinae</taxon>
        <taxon>Pavo</taxon>
    </lineage>
</organism>
<evidence type="ECO:0000256" key="5">
    <source>
        <dbReference type="ARBA" id="ARBA00022679"/>
    </source>
</evidence>
<keyword evidence="6" id="KW-0812">Transmembrane</keyword>
<feature type="compositionally biased region" description="Low complexity" evidence="14">
    <location>
        <begin position="313"/>
        <end position="336"/>
    </location>
</feature>
<dbReference type="Pfam" id="PF00069">
    <property type="entry name" value="Pkinase"/>
    <property type="match status" value="1"/>
</dbReference>
<dbReference type="GO" id="GO:0005524">
    <property type="term" value="F:ATP binding"/>
    <property type="evidence" value="ECO:0007669"/>
    <property type="project" value="UniProtKB-KW"/>
</dbReference>
<evidence type="ECO:0000256" key="9">
    <source>
        <dbReference type="ARBA" id="ARBA00022777"/>
    </source>
</evidence>
<evidence type="ECO:0000256" key="1">
    <source>
        <dbReference type="ARBA" id="ARBA00004479"/>
    </source>
</evidence>
<dbReference type="PANTHER" id="PTHR23255">
    <property type="entry name" value="TRANSFORMING GROWTH FACTOR-BETA RECEPTOR TYPE I AND II"/>
    <property type="match status" value="1"/>
</dbReference>
<comment type="similarity">
    <text evidence="2">Belongs to the protein kinase superfamily. TKL Ser/Thr protein kinase family. TGFB receptor subfamily.</text>
</comment>
<feature type="region of interest" description="Disordered" evidence="14">
    <location>
        <begin position="635"/>
        <end position="663"/>
    </location>
</feature>
<comment type="subcellular location">
    <subcellularLocation>
        <location evidence="1">Membrane</location>
        <topology evidence="1">Single-pass type I membrane protein</topology>
    </subcellularLocation>
</comment>
<protein>
    <recommendedName>
        <fullName evidence="3">receptor protein serine/threonine kinase</fullName>
        <ecNumber evidence="3">2.7.11.30</ecNumber>
    </recommendedName>
</protein>
<sequence length="676" mass="74843">MKFFFPISGMLTRSYSEPSLGFFVSMTELIKAGEMPVRDVQCSSVNGSLCKYLSLHTSDWVSSCRLAHSITRGLAYLHTELPRGDHYKPAISHRDLNSRNVLVKNDGTCVISDFGLSMKLTGNRLVRPGEEDNAAISEVGTIRYMAPEVLEGAVNLRDCESALKQVDMYALGLIYWEIFMRCTDLFPETIEDCWDQDAEARLTAQCAEERMAELMMIWERNKSVSPTVNPMSTAMQNERNLSHHRRVSKIRPYPDYSSSSYIEDSIHHTDSIVKNISSEHSMSTTPLTSGEKNRNSINYERQQAQARIPSPETSVTSLSTNTTTTNTTGLTPSTGMTTISEIPYSDETNLHTTNVMQPGGPTPVCLQLTEEDLETNKLDPKEVDKNLKESSDENLMEHSLKQFSGPDPLSSTSSSLLYPLIKLAVEVTGQQDFTQASNGQACLIPDVPSAQVYPLPKQQNLPKRPTSLPLNTKNSTKEPRLKFGGKHKSNLKQVETGVAKMNTINAAEPHVVTVTMNGVAGRTHSINSHAGTTQYANGAVPSGQTASSVAQRAQEMLQNQFSGEDSRLNINSSPDEHEPLLRREQQVGQDEGVLDRLVDRRERQLDNGRTNVNNNNSNPCPVQDTATLSIQNVARNPGQTQTRRAQRPNSLDLSATNSLDSSSMQCKCQQNLNKFP</sequence>
<keyword evidence="8" id="KW-0547">Nucleotide-binding</keyword>
<dbReference type="Ensembl" id="ENSPSTT00000012846.1">
    <property type="protein sequence ID" value="ENSPSTP00000012251.1"/>
    <property type="gene ID" value="ENSPSTG00000008628.1"/>
</dbReference>
<dbReference type="PANTHER" id="PTHR23255:SF63">
    <property type="entry name" value="BONE MORPHOGENETIC PROTEIN RECEPTOR TYPE-2"/>
    <property type="match status" value="1"/>
</dbReference>
<evidence type="ECO:0000256" key="6">
    <source>
        <dbReference type="ARBA" id="ARBA00022692"/>
    </source>
</evidence>
<dbReference type="GO" id="GO:0030509">
    <property type="term" value="P:BMP signaling pathway"/>
    <property type="evidence" value="ECO:0007669"/>
    <property type="project" value="TreeGrafter"/>
</dbReference>
<dbReference type="Gene3D" id="1.10.510.10">
    <property type="entry name" value="Transferase(Phosphotransferase) domain 1"/>
    <property type="match status" value="1"/>
</dbReference>
<dbReference type="SUPFAM" id="SSF56112">
    <property type="entry name" value="Protein kinase-like (PK-like)"/>
    <property type="match status" value="1"/>
</dbReference>
<dbReference type="GO" id="GO:0001568">
    <property type="term" value="P:blood vessel development"/>
    <property type="evidence" value="ECO:0007669"/>
    <property type="project" value="TreeGrafter"/>
</dbReference>
<keyword evidence="11" id="KW-1133">Transmembrane helix</keyword>
<dbReference type="InterPro" id="IPR000719">
    <property type="entry name" value="Prot_kinase_dom"/>
</dbReference>
<dbReference type="GO" id="GO:0005024">
    <property type="term" value="F:transforming growth factor beta receptor activity"/>
    <property type="evidence" value="ECO:0007669"/>
    <property type="project" value="TreeGrafter"/>
</dbReference>
<keyword evidence="13" id="KW-0675">Receptor</keyword>
<keyword evidence="9" id="KW-0418">Kinase</keyword>
<evidence type="ECO:0000313" key="16">
    <source>
        <dbReference type="Ensembl" id="ENSPSTP00000012251.1"/>
    </source>
</evidence>
<feature type="region of interest" description="Disordered" evidence="14">
    <location>
        <begin position="302"/>
        <end position="336"/>
    </location>
</feature>
<evidence type="ECO:0000256" key="14">
    <source>
        <dbReference type="SAM" id="MobiDB-lite"/>
    </source>
</evidence>
<evidence type="ECO:0000256" key="3">
    <source>
        <dbReference type="ARBA" id="ARBA00012401"/>
    </source>
</evidence>
<dbReference type="Proteomes" id="UP000694428">
    <property type="component" value="Unplaced"/>
</dbReference>
<evidence type="ECO:0000256" key="8">
    <source>
        <dbReference type="ARBA" id="ARBA00022741"/>
    </source>
</evidence>
<dbReference type="GO" id="GO:0005886">
    <property type="term" value="C:plasma membrane"/>
    <property type="evidence" value="ECO:0007669"/>
    <property type="project" value="TreeGrafter"/>
</dbReference>
<evidence type="ECO:0000256" key="13">
    <source>
        <dbReference type="ARBA" id="ARBA00023170"/>
    </source>
</evidence>
<evidence type="ECO:0000256" key="11">
    <source>
        <dbReference type="ARBA" id="ARBA00022989"/>
    </source>
</evidence>
<accession>A0A8C9FCC2</accession>
<evidence type="ECO:0000256" key="7">
    <source>
        <dbReference type="ARBA" id="ARBA00022729"/>
    </source>
</evidence>
<dbReference type="InterPro" id="IPR011009">
    <property type="entry name" value="Kinase-like_dom_sf"/>
</dbReference>
<keyword evidence="17" id="KW-1185">Reference proteome</keyword>
<keyword evidence="5" id="KW-0808">Transferase</keyword>
<evidence type="ECO:0000313" key="17">
    <source>
        <dbReference type="Proteomes" id="UP000694428"/>
    </source>
</evidence>
<evidence type="ECO:0000256" key="12">
    <source>
        <dbReference type="ARBA" id="ARBA00023136"/>
    </source>
</evidence>
<name>A0A8C9FCC2_PAVCR</name>
<proteinExistence type="inferred from homology"/>
<feature type="region of interest" description="Disordered" evidence="14">
    <location>
        <begin position="456"/>
        <end position="484"/>
    </location>
</feature>
<dbReference type="GO" id="GO:0043235">
    <property type="term" value="C:receptor complex"/>
    <property type="evidence" value="ECO:0007669"/>
    <property type="project" value="TreeGrafter"/>
</dbReference>
<keyword evidence="10" id="KW-0067">ATP-binding</keyword>
<dbReference type="PROSITE" id="PS50011">
    <property type="entry name" value="PROTEIN_KINASE_DOM"/>
    <property type="match status" value="1"/>
</dbReference>
<reference evidence="16" key="2">
    <citation type="submission" date="2025-09" db="UniProtKB">
        <authorList>
            <consortium name="Ensembl"/>
        </authorList>
    </citation>
    <scope>IDENTIFICATION</scope>
</reference>
<dbReference type="AlphaFoldDB" id="A0A8C9FCC2"/>
<keyword evidence="4" id="KW-0723">Serine/threonine-protein kinase</keyword>
<evidence type="ECO:0000256" key="2">
    <source>
        <dbReference type="ARBA" id="ARBA00009605"/>
    </source>
</evidence>
<evidence type="ECO:0000256" key="10">
    <source>
        <dbReference type="ARBA" id="ARBA00022840"/>
    </source>
</evidence>
<feature type="domain" description="Protein kinase" evidence="15">
    <location>
        <begin position="1"/>
        <end position="247"/>
    </location>
</feature>
<dbReference type="EC" id="2.7.11.30" evidence="3"/>
<evidence type="ECO:0000259" key="15">
    <source>
        <dbReference type="PROSITE" id="PS50011"/>
    </source>
</evidence>
<keyword evidence="7" id="KW-0732">Signal</keyword>